<organism evidence="1 2">
    <name type="scientific">Batillaria attramentaria</name>
    <dbReference type="NCBI Taxonomy" id="370345"/>
    <lineage>
        <taxon>Eukaryota</taxon>
        <taxon>Metazoa</taxon>
        <taxon>Spiralia</taxon>
        <taxon>Lophotrochozoa</taxon>
        <taxon>Mollusca</taxon>
        <taxon>Gastropoda</taxon>
        <taxon>Caenogastropoda</taxon>
        <taxon>Sorbeoconcha</taxon>
        <taxon>Cerithioidea</taxon>
        <taxon>Batillariidae</taxon>
        <taxon>Batillaria</taxon>
    </lineage>
</organism>
<sequence>KTNKFETDDNAPTAATTSLQCELVNTIKPYKLGSRSKTVSRVPAEPGHVKSAVCVSQFSGIQREKFTVSSAVYRERNSQSVQRYTEREIHSQFCGIQREKFTVSSEVHRERNSQSVLRYTEREIHSQFSGIQREKFTVSSAVHRERNSQSVQRYTEREIHSQFSGTQREKFTVSSAVHRERNSQSVQRYTEREIHSQFTGIQREKFTSFFLLPSPCCRSGRVFNFTQHTSVKTDDVFPVSFHSEQD</sequence>
<keyword evidence="2" id="KW-1185">Reference proteome</keyword>
<dbReference type="EMBL" id="JACVVK020000503">
    <property type="protein sequence ID" value="KAK7469801.1"/>
    <property type="molecule type" value="Genomic_DNA"/>
</dbReference>
<gene>
    <name evidence="1" type="ORF">BaRGS_00036178</name>
</gene>
<accession>A0ABD0JCD9</accession>
<protein>
    <submittedName>
        <fullName evidence="1">Uncharacterized protein</fullName>
    </submittedName>
</protein>
<dbReference type="Proteomes" id="UP001519460">
    <property type="component" value="Unassembled WGS sequence"/>
</dbReference>
<evidence type="ECO:0000313" key="1">
    <source>
        <dbReference type="EMBL" id="KAK7469801.1"/>
    </source>
</evidence>
<name>A0ABD0JCD9_9CAEN</name>
<feature type="non-terminal residue" evidence="1">
    <location>
        <position position="1"/>
    </location>
</feature>
<evidence type="ECO:0000313" key="2">
    <source>
        <dbReference type="Proteomes" id="UP001519460"/>
    </source>
</evidence>
<proteinExistence type="predicted"/>
<dbReference type="AlphaFoldDB" id="A0ABD0JCD9"/>
<reference evidence="1 2" key="1">
    <citation type="journal article" date="2023" name="Sci. Data">
        <title>Genome assembly of the Korean intertidal mud-creeper Batillaria attramentaria.</title>
        <authorList>
            <person name="Patra A.K."/>
            <person name="Ho P.T."/>
            <person name="Jun S."/>
            <person name="Lee S.J."/>
            <person name="Kim Y."/>
            <person name="Won Y.J."/>
        </authorList>
    </citation>
    <scope>NUCLEOTIDE SEQUENCE [LARGE SCALE GENOMIC DNA]</scope>
    <source>
        <strain evidence="1">Wonlab-2016</strain>
    </source>
</reference>
<comment type="caution">
    <text evidence="1">The sequence shown here is derived from an EMBL/GenBank/DDBJ whole genome shotgun (WGS) entry which is preliminary data.</text>
</comment>